<dbReference type="EMBL" id="JPKZ01001803">
    <property type="protein sequence ID" value="KHN79938.1"/>
    <property type="molecule type" value="Genomic_DNA"/>
</dbReference>
<proteinExistence type="predicted"/>
<organism evidence="2 3">
    <name type="scientific">Toxocara canis</name>
    <name type="common">Canine roundworm</name>
    <dbReference type="NCBI Taxonomy" id="6265"/>
    <lineage>
        <taxon>Eukaryota</taxon>
        <taxon>Metazoa</taxon>
        <taxon>Ecdysozoa</taxon>
        <taxon>Nematoda</taxon>
        <taxon>Chromadorea</taxon>
        <taxon>Rhabditida</taxon>
        <taxon>Spirurina</taxon>
        <taxon>Ascaridomorpha</taxon>
        <taxon>Ascaridoidea</taxon>
        <taxon>Toxocaridae</taxon>
        <taxon>Toxocara</taxon>
    </lineage>
</organism>
<dbReference type="Proteomes" id="UP000031036">
    <property type="component" value="Unassembled WGS sequence"/>
</dbReference>
<evidence type="ECO:0000313" key="3">
    <source>
        <dbReference type="Proteomes" id="UP000031036"/>
    </source>
</evidence>
<evidence type="ECO:0000256" key="1">
    <source>
        <dbReference type="SAM" id="MobiDB-lite"/>
    </source>
</evidence>
<feature type="compositionally biased region" description="Basic residues" evidence="1">
    <location>
        <begin position="179"/>
        <end position="189"/>
    </location>
</feature>
<reference evidence="2 3" key="1">
    <citation type="submission" date="2014-11" db="EMBL/GenBank/DDBJ databases">
        <title>Genetic blueprint of the zoonotic pathogen Toxocara canis.</title>
        <authorList>
            <person name="Zhu X.-Q."/>
            <person name="Korhonen P.K."/>
            <person name="Cai H."/>
            <person name="Young N.D."/>
            <person name="Nejsum P."/>
            <person name="von Samson-Himmelstjerna G."/>
            <person name="Boag P.R."/>
            <person name="Tan P."/>
            <person name="Li Q."/>
            <person name="Min J."/>
            <person name="Yang Y."/>
            <person name="Wang X."/>
            <person name="Fang X."/>
            <person name="Hall R.S."/>
            <person name="Hofmann A."/>
            <person name="Sternberg P.W."/>
            <person name="Jex A.R."/>
            <person name="Gasser R.B."/>
        </authorList>
    </citation>
    <scope>NUCLEOTIDE SEQUENCE [LARGE SCALE GENOMIC DNA]</scope>
    <source>
        <strain evidence="2">PN_DK_2014</strain>
    </source>
</reference>
<keyword evidence="3" id="KW-1185">Reference proteome</keyword>
<dbReference type="AlphaFoldDB" id="A0A0B2VEG0"/>
<protein>
    <submittedName>
        <fullName evidence="2">Uncharacterized protein</fullName>
    </submittedName>
</protein>
<name>A0A0B2VEG0_TOXCA</name>
<feature type="region of interest" description="Disordered" evidence="1">
    <location>
        <begin position="21"/>
        <end position="80"/>
    </location>
</feature>
<gene>
    <name evidence="2" type="ORF">Tcan_08712</name>
</gene>
<evidence type="ECO:0000313" key="2">
    <source>
        <dbReference type="EMBL" id="KHN79938.1"/>
    </source>
</evidence>
<sequence length="189" mass="21651">MRPCISTRTSRSDGEFITQTVVSQRDTRRRERNQRRRRSRTISSTTRIQPTMEMPPIQLISERNQRRRRSRTISSTTRIQPTMEMPPIQLISELGDFPEIIIVRTGGELPKYEDAIKLKDTAPPAYTPTAVREDGLPPAYERSTAVSETSHEAAAVSEPRYDAAAVSDLRYDEPQSSRWLRRAHSLPDT</sequence>
<accession>A0A0B2VEG0</accession>
<feature type="region of interest" description="Disordered" evidence="1">
    <location>
        <begin position="126"/>
        <end position="189"/>
    </location>
</feature>
<feature type="compositionally biased region" description="Basic residues" evidence="1">
    <location>
        <begin position="30"/>
        <end position="40"/>
    </location>
</feature>
<comment type="caution">
    <text evidence="2">The sequence shown here is derived from an EMBL/GenBank/DDBJ whole genome shotgun (WGS) entry which is preliminary data.</text>
</comment>